<accession>A0A9Y2ES49</accession>
<dbReference type="GO" id="GO:0008299">
    <property type="term" value="P:isoprenoid biosynthetic process"/>
    <property type="evidence" value="ECO:0007669"/>
    <property type="project" value="InterPro"/>
</dbReference>
<dbReference type="SFLD" id="SFLDS00005">
    <property type="entry name" value="Isoprenoid_Synthase_Type_I"/>
    <property type="match status" value="1"/>
</dbReference>
<dbReference type="PANTHER" id="PTHR12001">
    <property type="entry name" value="GERANYLGERANYL PYROPHOSPHATE SYNTHASE"/>
    <property type="match status" value="1"/>
</dbReference>
<dbReference type="Proteomes" id="UP001243623">
    <property type="component" value="Chromosome"/>
</dbReference>
<keyword evidence="3 6" id="KW-0808">Transferase</keyword>
<dbReference type="CDD" id="cd00685">
    <property type="entry name" value="Trans_IPPS_HT"/>
    <property type="match status" value="1"/>
</dbReference>
<dbReference type="PANTHER" id="PTHR12001:SF69">
    <property type="entry name" value="ALL TRANS-POLYPRENYL-DIPHOSPHATE SYNTHASE PDSS1"/>
    <property type="match status" value="1"/>
</dbReference>
<name>A0A9Y2ES49_9FIRM</name>
<dbReference type="GO" id="GO:0046872">
    <property type="term" value="F:metal ion binding"/>
    <property type="evidence" value="ECO:0007669"/>
    <property type="project" value="UniProtKB-KW"/>
</dbReference>
<dbReference type="EMBL" id="CP120678">
    <property type="protein sequence ID" value="WIW71942.1"/>
    <property type="molecule type" value="Genomic_DNA"/>
</dbReference>
<evidence type="ECO:0000256" key="5">
    <source>
        <dbReference type="ARBA" id="ARBA00022842"/>
    </source>
</evidence>
<dbReference type="InterPro" id="IPR033749">
    <property type="entry name" value="Polyprenyl_synt_CS"/>
</dbReference>
<evidence type="ECO:0000256" key="3">
    <source>
        <dbReference type="ARBA" id="ARBA00022679"/>
    </source>
</evidence>
<evidence type="ECO:0000313" key="8">
    <source>
        <dbReference type="Proteomes" id="UP001243623"/>
    </source>
</evidence>
<sequence length="318" mass="35276">MFDVVKKDLEELEKEMLSVVSSPVDLITEISTHLVEAGGKRLRPALYFLGVRARKEVSKYATDLAIALELIHMATLVHDDVIDSAATRRGIPTANSKWGNQMSVLTGDYLFAKAFSLVALSKYDQRVLLALTNIICAMSEGEIVQNRQTFIPSTDEQEYFSRIAKKTADFIAASCQLGGIIAELNDDEIAALYEYGYSIGMAFQVTDDILDITATSEQLGKPAGNDILQGIVTLPVIRALTVSSDKEELTKIVSTKGMDQEMLKRGLEIVHATDAVEYSYRAVDEFLDRARTVLPSSLPQEIRDTYIYVADFIAKRKF</sequence>
<comment type="cofactor">
    <cofactor evidence="1">
        <name>Mg(2+)</name>
        <dbReference type="ChEBI" id="CHEBI:18420"/>
    </cofactor>
</comment>
<keyword evidence="4" id="KW-0479">Metal-binding</keyword>
<dbReference type="GO" id="GO:0004659">
    <property type="term" value="F:prenyltransferase activity"/>
    <property type="evidence" value="ECO:0007669"/>
    <property type="project" value="InterPro"/>
</dbReference>
<evidence type="ECO:0000256" key="2">
    <source>
        <dbReference type="ARBA" id="ARBA00006706"/>
    </source>
</evidence>
<dbReference type="InterPro" id="IPR008949">
    <property type="entry name" value="Isoprenoid_synthase_dom_sf"/>
</dbReference>
<dbReference type="Pfam" id="PF00348">
    <property type="entry name" value="polyprenyl_synt"/>
    <property type="match status" value="1"/>
</dbReference>
<keyword evidence="8" id="KW-1185">Reference proteome</keyword>
<dbReference type="SUPFAM" id="SSF48576">
    <property type="entry name" value="Terpenoid synthases"/>
    <property type="match status" value="1"/>
</dbReference>
<evidence type="ECO:0000313" key="7">
    <source>
        <dbReference type="EMBL" id="WIW71942.1"/>
    </source>
</evidence>
<comment type="similarity">
    <text evidence="2 6">Belongs to the FPP/GGPP synthase family.</text>
</comment>
<dbReference type="InterPro" id="IPR000092">
    <property type="entry name" value="Polyprenyl_synt"/>
</dbReference>
<evidence type="ECO:0000256" key="4">
    <source>
        <dbReference type="ARBA" id="ARBA00022723"/>
    </source>
</evidence>
<dbReference type="KEGG" id="sgbi:P3F81_03345"/>
<evidence type="ECO:0000256" key="6">
    <source>
        <dbReference type="RuleBase" id="RU004466"/>
    </source>
</evidence>
<reference evidence="7" key="1">
    <citation type="submission" date="2023-03" db="EMBL/GenBank/DDBJ databases">
        <title>Selenobaculum gbiensis gen. nov. sp. nov., a new bacterium isolated from the gut microbiota of IBD patient.</title>
        <authorList>
            <person name="Yeo S."/>
            <person name="Park H."/>
            <person name="Huh C.S."/>
        </authorList>
    </citation>
    <scope>NUCLEOTIDE SEQUENCE</scope>
    <source>
        <strain evidence="7">ICN-92133</strain>
    </source>
</reference>
<keyword evidence="5" id="KW-0460">Magnesium</keyword>
<proteinExistence type="inferred from homology"/>
<dbReference type="AlphaFoldDB" id="A0A9Y2ES49"/>
<evidence type="ECO:0000256" key="1">
    <source>
        <dbReference type="ARBA" id="ARBA00001946"/>
    </source>
</evidence>
<organism evidence="7 8">
    <name type="scientific">Selenobaculum gibii</name>
    <dbReference type="NCBI Taxonomy" id="3054208"/>
    <lineage>
        <taxon>Bacteria</taxon>
        <taxon>Bacillati</taxon>
        <taxon>Bacillota</taxon>
        <taxon>Negativicutes</taxon>
        <taxon>Selenomonadales</taxon>
        <taxon>Selenomonadaceae</taxon>
        <taxon>Selenobaculum</taxon>
    </lineage>
</organism>
<dbReference type="RefSeq" id="WP_147668190.1">
    <property type="nucleotide sequence ID" value="NZ_CP120678.1"/>
</dbReference>
<dbReference type="PROSITE" id="PS00444">
    <property type="entry name" value="POLYPRENYL_SYNTHASE_2"/>
    <property type="match status" value="1"/>
</dbReference>
<dbReference type="Gene3D" id="1.10.600.10">
    <property type="entry name" value="Farnesyl Diphosphate Synthase"/>
    <property type="match status" value="1"/>
</dbReference>
<gene>
    <name evidence="7" type="ORF">P3F81_03345</name>
</gene>
<dbReference type="PROSITE" id="PS00723">
    <property type="entry name" value="POLYPRENYL_SYNTHASE_1"/>
    <property type="match status" value="1"/>
</dbReference>
<protein>
    <submittedName>
        <fullName evidence="7">Polyprenyl synthetase family protein</fullName>
    </submittedName>
</protein>